<feature type="coiled-coil region" evidence="1">
    <location>
        <begin position="53"/>
        <end position="84"/>
    </location>
</feature>
<evidence type="ECO:0000256" key="1">
    <source>
        <dbReference type="SAM" id="Coils"/>
    </source>
</evidence>
<reference evidence="2" key="1">
    <citation type="submission" date="2016-11" db="EMBL/GenBank/DDBJ databases">
        <title>The genome of Nicotiana attenuata.</title>
        <authorList>
            <person name="Xu S."/>
            <person name="Brockmoeller T."/>
            <person name="Gaquerel E."/>
            <person name="Navarro A."/>
            <person name="Kuhl H."/>
            <person name="Gase K."/>
            <person name="Ling Z."/>
            <person name="Zhou W."/>
            <person name="Kreitzer C."/>
            <person name="Stanke M."/>
            <person name="Tang H."/>
            <person name="Lyons E."/>
            <person name="Pandey P."/>
            <person name="Pandey S.P."/>
            <person name="Timmermann B."/>
            <person name="Baldwin I.T."/>
        </authorList>
    </citation>
    <scope>NUCLEOTIDE SEQUENCE [LARGE SCALE GENOMIC DNA]</scope>
    <source>
        <strain evidence="2">UT</strain>
    </source>
</reference>
<dbReference type="Proteomes" id="UP000187609">
    <property type="component" value="Unassembled WGS sequence"/>
</dbReference>
<keyword evidence="3" id="KW-1185">Reference proteome</keyword>
<dbReference type="SMR" id="A0A1J6IDQ1"/>
<keyword evidence="1" id="KW-0175">Coiled coil</keyword>
<evidence type="ECO:0000313" key="2">
    <source>
        <dbReference type="EMBL" id="OIS95902.1"/>
    </source>
</evidence>
<protein>
    <submittedName>
        <fullName evidence="2">Uncharacterized protein</fullName>
    </submittedName>
</protein>
<dbReference type="OMA" id="NVIGMIW"/>
<organism evidence="2 3">
    <name type="scientific">Nicotiana attenuata</name>
    <name type="common">Coyote tobacco</name>
    <dbReference type="NCBI Taxonomy" id="49451"/>
    <lineage>
        <taxon>Eukaryota</taxon>
        <taxon>Viridiplantae</taxon>
        <taxon>Streptophyta</taxon>
        <taxon>Embryophyta</taxon>
        <taxon>Tracheophyta</taxon>
        <taxon>Spermatophyta</taxon>
        <taxon>Magnoliopsida</taxon>
        <taxon>eudicotyledons</taxon>
        <taxon>Gunneridae</taxon>
        <taxon>Pentapetalae</taxon>
        <taxon>asterids</taxon>
        <taxon>lamiids</taxon>
        <taxon>Solanales</taxon>
        <taxon>Solanaceae</taxon>
        <taxon>Nicotianoideae</taxon>
        <taxon>Nicotianeae</taxon>
        <taxon>Nicotiana</taxon>
    </lineage>
</organism>
<dbReference type="Gramene" id="OIS95902">
    <property type="protein sequence ID" value="OIS95902"/>
    <property type="gene ID" value="A4A49_10654"/>
</dbReference>
<evidence type="ECO:0000313" key="3">
    <source>
        <dbReference type="Proteomes" id="UP000187609"/>
    </source>
</evidence>
<dbReference type="AlphaFoldDB" id="A0A1J6IDQ1"/>
<name>A0A1J6IDQ1_NICAT</name>
<sequence length="118" mass="13432">MVRGGNVVVELLLTNSLLRFQIMSADDLTSVQCLRDRNVSFVEWVDDELPLRVTALINNLKNENEALRRERNLLLMKVVEIERALAGNVTKIEDFKEFDDVKGENDVSKEKMDGGLVL</sequence>
<dbReference type="KEGG" id="nau:109236173"/>
<proteinExistence type="predicted"/>
<dbReference type="EMBL" id="MJEQ01037194">
    <property type="protein sequence ID" value="OIS95902.1"/>
    <property type="molecule type" value="Genomic_DNA"/>
</dbReference>
<comment type="caution">
    <text evidence="2">The sequence shown here is derived from an EMBL/GenBank/DDBJ whole genome shotgun (WGS) entry which is preliminary data.</text>
</comment>
<gene>
    <name evidence="2" type="ORF">A4A49_10654</name>
</gene>
<accession>A0A1J6IDQ1</accession>